<comment type="caution">
    <text evidence="2">The sequence shown here is derived from an EMBL/GenBank/DDBJ whole genome shotgun (WGS) entry which is preliminary data.</text>
</comment>
<dbReference type="EMBL" id="JASAOG010000032">
    <property type="protein sequence ID" value="KAK0061009.1"/>
    <property type="molecule type" value="Genomic_DNA"/>
</dbReference>
<gene>
    <name evidence="2" type="ORF">Bpfe_009537</name>
</gene>
<keyword evidence="1" id="KW-1133">Transmembrane helix</keyword>
<dbReference type="Proteomes" id="UP001233172">
    <property type="component" value="Unassembled WGS sequence"/>
</dbReference>
<sequence length="56" mass="6328">KSPFGLSTSTECMLLWFSKRQTQGLTGLTRLLFSIIFPWLLAYLVALGVMKTLGYK</sequence>
<keyword evidence="3" id="KW-1185">Reference proteome</keyword>
<evidence type="ECO:0000313" key="3">
    <source>
        <dbReference type="Proteomes" id="UP001233172"/>
    </source>
</evidence>
<evidence type="ECO:0000313" key="2">
    <source>
        <dbReference type="EMBL" id="KAK0061009.1"/>
    </source>
</evidence>
<name>A0AAD8FF89_BIOPF</name>
<proteinExistence type="predicted"/>
<reference evidence="2" key="1">
    <citation type="journal article" date="2023" name="PLoS Negl. Trop. Dis.">
        <title>A genome sequence for Biomphalaria pfeifferi, the major vector snail for the human-infecting parasite Schistosoma mansoni.</title>
        <authorList>
            <person name="Bu L."/>
            <person name="Lu L."/>
            <person name="Laidemitt M.R."/>
            <person name="Zhang S.M."/>
            <person name="Mutuku M."/>
            <person name="Mkoji G."/>
            <person name="Steinauer M."/>
            <person name="Loker E.S."/>
        </authorList>
    </citation>
    <scope>NUCLEOTIDE SEQUENCE</scope>
    <source>
        <strain evidence="2">KasaAsao</strain>
    </source>
</reference>
<dbReference type="AlphaFoldDB" id="A0AAD8FF89"/>
<reference evidence="2" key="2">
    <citation type="submission" date="2023-04" db="EMBL/GenBank/DDBJ databases">
        <authorList>
            <person name="Bu L."/>
            <person name="Lu L."/>
            <person name="Laidemitt M.R."/>
            <person name="Zhang S.M."/>
            <person name="Mutuku M."/>
            <person name="Mkoji G."/>
            <person name="Steinauer M."/>
            <person name="Loker E.S."/>
        </authorList>
    </citation>
    <scope>NUCLEOTIDE SEQUENCE</scope>
    <source>
        <strain evidence="2">KasaAsao</strain>
        <tissue evidence="2">Whole Snail</tissue>
    </source>
</reference>
<keyword evidence="1" id="KW-0472">Membrane</keyword>
<organism evidence="2 3">
    <name type="scientific">Biomphalaria pfeifferi</name>
    <name type="common">Bloodfluke planorb</name>
    <name type="synonym">Freshwater snail</name>
    <dbReference type="NCBI Taxonomy" id="112525"/>
    <lineage>
        <taxon>Eukaryota</taxon>
        <taxon>Metazoa</taxon>
        <taxon>Spiralia</taxon>
        <taxon>Lophotrochozoa</taxon>
        <taxon>Mollusca</taxon>
        <taxon>Gastropoda</taxon>
        <taxon>Heterobranchia</taxon>
        <taxon>Euthyneura</taxon>
        <taxon>Panpulmonata</taxon>
        <taxon>Hygrophila</taxon>
        <taxon>Lymnaeoidea</taxon>
        <taxon>Planorbidae</taxon>
        <taxon>Biomphalaria</taxon>
    </lineage>
</organism>
<feature type="transmembrane region" description="Helical" evidence="1">
    <location>
        <begin position="31"/>
        <end position="50"/>
    </location>
</feature>
<keyword evidence="1" id="KW-0812">Transmembrane</keyword>
<feature type="non-terminal residue" evidence="2">
    <location>
        <position position="56"/>
    </location>
</feature>
<evidence type="ECO:0000256" key="1">
    <source>
        <dbReference type="SAM" id="Phobius"/>
    </source>
</evidence>
<feature type="non-terminal residue" evidence="2">
    <location>
        <position position="1"/>
    </location>
</feature>
<protein>
    <submittedName>
        <fullName evidence="2">Uncharacterized protein</fullName>
    </submittedName>
</protein>
<accession>A0AAD8FF89</accession>